<reference evidence="2" key="1">
    <citation type="submission" date="2018-04" db="EMBL/GenBank/DDBJ databases">
        <title>Draft genome sequence of the Candidatus Spirobacillus cienkowskii, a pathogen of freshwater Daphnia species, reconstructed from hemolymph metagenomic reads.</title>
        <authorList>
            <person name="Bresciani L."/>
            <person name="Lemos L.N."/>
            <person name="Wale N."/>
            <person name="Lin J.Y."/>
            <person name="Fernandes G.R."/>
            <person name="Duffy M.A."/>
            <person name="Rodrigues J.M."/>
        </authorList>
    </citation>
    <scope>NUCLEOTIDE SEQUENCE [LARGE SCALE GENOMIC DNA]</scope>
    <source>
        <strain evidence="2">Binning01</strain>
    </source>
</reference>
<keyword evidence="1" id="KW-1133">Transmembrane helix</keyword>
<proteinExistence type="inferred from homology"/>
<keyword evidence="1" id="KW-0812">Transmembrane</keyword>
<comment type="similarity">
    <text evidence="1">Belongs to the vitamin uptake transporter (VUT/ECF) (TC 2.A.88) family. Q precursor transporter subfamily.</text>
</comment>
<feature type="transmembrane region" description="Helical" evidence="1">
    <location>
        <begin position="17"/>
        <end position="34"/>
    </location>
</feature>
<comment type="function">
    <text evidence="1">Involved in the import of queuosine (Q) precursors, required for Q precursor salvage.</text>
</comment>
<keyword evidence="1" id="KW-0813">Transport</keyword>
<evidence type="ECO:0000313" key="2">
    <source>
        <dbReference type="EMBL" id="RDB36751.1"/>
    </source>
</evidence>
<dbReference type="AlphaFoldDB" id="A0A369KQ60"/>
<feature type="transmembrane region" description="Helical" evidence="1">
    <location>
        <begin position="54"/>
        <end position="72"/>
    </location>
</feature>
<dbReference type="NCBIfam" id="TIGR00697">
    <property type="entry name" value="queuosine precursor transporter"/>
    <property type="match status" value="1"/>
</dbReference>
<keyword evidence="1" id="KW-0472">Membrane</keyword>
<dbReference type="InterPro" id="IPR003744">
    <property type="entry name" value="YhhQ"/>
</dbReference>
<dbReference type="PANTHER" id="PTHR34300">
    <property type="entry name" value="QUEUOSINE PRECURSOR TRANSPORTER-RELATED"/>
    <property type="match status" value="1"/>
</dbReference>
<dbReference type="PANTHER" id="PTHR34300:SF2">
    <property type="entry name" value="QUEUOSINE PRECURSOR TRANSPORTER-RELATED"/>
    <property type="match status" value="1"/>
</dbReference>
<dbReference type="HAMAP" id="MF_02088">
    <property type="entry name" value="Q_prec_transport"/>
    <property type="match status" value="1"/>
</dbReference>
<dbReference type="Proteomes" id="UP000253934">
    <property type="component" value="Unassembled WGS sequence"/>
</dbReference>
<feature type="transmembrane region" description="Helical" evidence="1">
    <location>
        <begin position="120"/>
        <end position="138"/>
    </location>
</feature>
<accession>A0A369KQ60</accession>
<keyword evidence="3" id="KW-1185">Reference proteome</keyword>
<dbReference type="Pfam" id="PF02592">
    <property type="entry name" value="Vut_1"/>
    <property type="match status" value="1"/>
</dbReference>
<sequence>MNYNPEIMDNKIHNPKMLSFFILFYTVAMIYANWFDPRLIRIPFLGLETVAGNFIFPLTFLISNIITEVYGFKHARRAIWCGFGLNFLGIILGQLITLLPSPSYADNSAFDSIIQKSTKIVIASGLSYLIAEPLNSIIMSKMKIKLKEFIAIRFICSTIFATLIDSIFFILIAFWGILSINNMIKMILTMWGIKVFIEIFGTPFSVRLVKYLKNYEKMDIYDRKTKYNIFSLDTTYATNENEFYKHHKPEKDQKLHTI</sequence>
<evidence type="ECO:0000256" key="1">
    <source>
        <dbReference type="HAMAP-Rule" id="MF_02088"/>
    </source>
</evidence>
<name>A0A369KQ60_9BACT</name>
<dbReference type="GO" id="GO:0005886">
    <property type="term" value="C:plasma membrane"/>
    <property type="evidence" value="ECO:0007669"/>
    <property type="project" value="UniProtKB-SubCell"/>
</dbReference>
<protein>
    <recommendedName>
        <fullName evidence="1">Probable queuosine precursor transporter</fullName>
        <shortName evidence="1">Q precursor transporter</shortName>
    </recommendedName>
</protein>
<feature type="transmembrane region" description="Helical" evidence="1">
    <location>
        <begin position="190"/>
        <end position="209"/>
    </location>
</feature>
<comment type="caution">
    <text evidence="2">The sequence shown here is derived from an EMBL/GenBank/DDBJ whole genome shotgun (WGS) entry which is preliminary data.</text>
</comment>
<feature type="transmembrane region" description="Helical" evidence="1">
    <location>
        <begin position="79"/>
        <end position="100"/>
    </location>
</feature>
<organism evidence="2 3">
    <name type="scientific">Spirobacillus cienkowskii</name>
    <dbReference type="NCBI Taxonomy" id="495820"/>
    <lineage>
        <taxon>Bacteria</taxon>
        <taxon>Pseudomonadati</taxon>
        <taxon>Bdellovibrionota</taxon>
        <taxon>Oligoflexia</taxon>
        <taxon>Silvanigrellales</taxon>
        <taxon>Spirobacillus</taxon>
    </lineage>
</organism>
<feature type="transmembrane region" description="Helical" evidence="1">
    <location>
        <begin position="150"/>
        <end position="178"/>
    </location>
</feature>
<evidence type="ECO:0000313" key="3">
    <source>
        <dbReference type="Proteomes" id="UP000253934"/>
    </source>
</evidence>
<comment type="subcellular location">
    <subcellularLocation>
        <location evidence="1">Cell membrane</location>
        <topology evidence="1">Multi-pass membrane protein</topology>
    </subcellularLocation>
</comment>
<gene>
    <name evidence="2" type="ORF">DCC88_03520</name>
</gene>
<keyword evidence="1" id="KW-1003">Cell membrane</keyword>
<dbReference type="GO" id="GO:0022857">
    <property type="term" value="F:transmembrane transporter activity"/>
    <property type="evidence" value="ECO:0007669"/>
    <property type="project" value="UniProtKB-UniRule"/>
</dbReference>
<dbReference type="EMBL" id="QOVW01000031">
    <property type="protein sequence ID" value="RDB36751.1"/>
    <property type="molecule type" value="Genomic_DNA"/>
</dbReference>